<sequence length="73" mass="8432">MYNRPSICYPTLPLYKLTFVCKMIGTILSLLLTILKLCFATSPIICIVLIFVLNKNNVPDDKKKKPDFYFEVD</sequence>
<dbReference type="EMBL" id="KQ001674">
    <property type="protein sequence ID" value="KJP87454.1"/>
    <property type="molecule type" value="Genomic_DNA"/>
</dbReference>
<evidence type="ECO:0000313" key="3">
    <source>
        <dbReference type="Proteomes" id="UP000054561"/>
    </source>
</evidence>
<proteinExistence type="predicted"/>
<gene>
    <name evidence="2" type="ORF">AK88_02886</name>
</gene>
<organism evidence="2 3">
    <name type="scientific">Plasmodium fragile</name>
    <dbReference type="NCBI Taxonomy" id="5857"/>
    <lineage>
        <taxon>Eukaryota</taxon>
        <taxon>Sar</taxon>
        <taxon>Alveolata</taxon>
        <taxon>Apicomplexa</taxon>
        <taxon>Aconoidasida</taxon>
        <taxon>Haemosporida</taxon>
        <taxon>Plasmodiidae</taxon>
        <taxon>Plasmodium</taxon>
        <taxon>Plasmodium (Plasmodium)</taxon>
    </lineage>
</organism>
<dbReference type="VEuPathDB" id="PlasmoDB:AK88_02886"/>
<accession>A0A0D9QK94</accession>
<reference evidence="2 3" key="1">
    <citation type="submission" date="2014-03" db="EMBL/GenBank/DDBJ databases">
        <title>The Genome Sequence of Plasmodium fragile nilgiri.</title>
        <authorList>
            <consortium name="The Broad Institute Genomics Platform"/>
            <consortium name="The Broad Institute Genome Sequencing Center for Infectious Disease"/>
            <person name="Neafsey D."/>
            <person name="Duraisingh M."/>
            <person name="Young S.K."/>
            <person name="Zeng Q."/>
            <person name="Gargeya S."/>
            <person name="Abouelleil A."/>
            <person name="Alvarado L."/>
            <person name="Chapman S.B."/>
            <person name="Gainer-Dewar J."/>
            <person name="Goldberg J."/>
            <person name="Griggs A."/>
            <person name="Gujja S."/>
            <person name="Hansen M."/>
            <person name="Howarth C."/>
            <person name="Imamovic A."/>
            <person name="Larimer J."/>
            <person name="Pearson M."/>
            <person name="Poon T.W."/>
            <person name="Priest M."/>
            <person name="Roberts A."/>
            <person name="Saif S."/>
            <person name="Shea T."/>
            <person name="Sykes S."/>
            <person name="Wortman J."/>
            <person name="Nusbaum C."/>
            <person name="Birren B."/>
        </authorList>
    </citation>
    <scope>NUCLEOTIDE SEQUENCE [LARGE SCALE GENOMIC DNA]</scope>
    <source>
        <strain evidence="3">nilgiri</strain>
    </source>
</reference>
<evidence type="ECO:0000313" key="2">
    <source>
        <dbReference type="EMBL" id="KJP87454.1"/>
    </source>
</evidence>
<evidence type="ECO:0000256" key="1">
    <source>
        <dbReference type="SAM" id="Phobius"/>
    </source>
</evidence>
<dbReference type="GeneID" id="24268200"/>
<protein>
    <submittedName>
        <fullName evidence="2">Uncharacterized protein</fullName>
    </submittedName>
</protein>
<dbReference type="AlphaFoldDB" id="A0A0D9QK94"/>
<dbReference type="OMA" id="IKLCFAT"/>
<keyword evidence="1" id="KW-0812">Transmembrane</keyword>
<dbReference type="Proteomes" id="UP000054561">
    <property type="component" value="Unassembled WGS sequence"/>
</dbReference>
<feature type="transmembrane region" description="Helical" evidence="1">
    <location>
        <begin position="23"/>
        <end position="53"/>
    </location>
</feature>
<dbReference type="RefSeq" id="XP_012335932.1">
    <property type="nucleotide sequence ID" value="XM_012480509.1"/>
</dbReference>
<keyword evidence="1" id="KW-1133">Transmembrane helix</keyword>
<keyword evidence="3" id="KW-1185">Reference proteome</keyword>
<name>A0A0D9QK94_PLAFR</name>
<keyword evidence="1" id="KW-0472">Membrane</keyword>